<dbReference type="EMBL" id="JAUBDH010000001">
    <property type="protein sequence ID" value="MDW0108816.1"/>
    <property type="molecule type" value="Genomic_DNA"/>
</dbReference>
<dbReference type="InterPro" id="IPR011008">
    <property type="entry name" value="Dimeric_a/b-barrel"/>
</dbReference>
<proteinExistence type="predicted"/>
<comment type="caution">
    <text evidence="2">The sequence shown here is derived from an EMBL/GenBank/DDBJ whole genome shotgun (WGS) entry which is preliminary data.</text>
</comment>
<dbReference type="Pfam" id="PF03992">
    <property type="entry name" value="ABM"/>
    <property type="match status" value="1"/>
</dbReference>
<gene>
    <name evidence="2" type="ORF">QT716_02005</name>
</gene>
<dbReference type="RefSeq" id="WP_317934086.1">
    <property type="nucleotide sequence ID" value="NZ_JAUBDH010000001.1"/>
</dbReference>
<evidence type="ECO:0000313" key="3">
    <source>
        <dbReference type="Proteomes" id="UP001280629"/>
    </source>
</evidence>
<dbReference type="InterPro" id="IPR050404">
    <property type="entry name" value="Heme-degrading_MO"/>
</dbReference>
<keyword evidence="2" id="KW-0503">Monooxygenase</keyword>
<dbReference type="SUPFAM" id="SSF54909">
    <property type="entry name" value="Dimeric alpha+beta barrel"/>
    <property type="match status" value="1"/>
</dbReference>
<dbReference type="PROSITE" id="PS51725">
    <property type="entry name" value="ABM"/>
    <property type="match status" value="1"/>
</dbReference>
<organism evidence="2 3">
    <name type="scientific">Sporosarcina aquimarina</name>
    <dbReference type="NCBI Taxonomy" id="114975"/>
    <lineage>
        <taxon>Bacteria</taxon>
        <taxon>Bacillati</taxon>
        <taxon>Bacillota</taxon>
        <taxon>Bacilli</taxon>
        <taxon>Bacillales</taxon>
        <taxon>Caryophanaceae</taxon>
        <taxon>Sporosarcina</taxon>
    </lineage>
</organism>
<accession>A0ABU4FVS3</accession>
<evidence type="ECO:0000259" key="1">
    <source>
        <dbReference type="PROSITE" id="PS51725"/>
    </source>
</evidence>
<evidence type="ECO:0000313" key="2">
    <source>
        <dbReference type="EMBL" id="MDW0108816.1"/>
    </source>
</evidence>
<name>A0ABU4FVS3_9BACL</name>
<dbReference type="PANTHER" id="PTHR34474">
    <property type="entry name" value="SIGNAL TRANSDUCTION PROTEIN TRAP"/>
    <property type="match status" value="1"/>
</dbReference>
<reference evidence="2 3" key="1">
    <citation type="submission" date="2023-06" db="EMBL/GenBank/DDBJ databases">
        <title>Sporosarcina sp. nov., isolated from Korean traditional fermented seafood 'Jeotgal'.</title>
        <authorList>
            <person name="Yang A.-I."/>
            <person name="Shin N.-R."/>
        </authorList>
    </citation>
    <scope>NUCLEOTIDE SEQUENCE [LARGE SCALE GENOMIC DNA]</scope>
    <source>
        <strain evidence="2 3">KCTC3840</strain>
    </source>
</reference>
<sequence length="115" mass="13382">MSQMTAVNVIRIEKGKGPEVAERFAKPKSVHTFPGFVRMEVWMKQESEDHDELHVCTTWEDEKYFTEWREKRAVEKAKIRAEQEKNQTGTPPHNPILGTELSTYVTMVQHLPADQ</sequence>
<keyword evidence="2" id="KW-0560">Oxidoreductase</keyword>
<dbReference type="Gene3D" id="3.30.70.100">
    <property type="match status" value="1"/>
</dbReference>
<dbReference type="PANTHER" id="PTHR34474:SF4">
    <property type="entry name" value="HEME OXYGENASE (STAPHYLOBILIN-PRODUCING) 1"/>
    <property type="match status" value="1"/>
</dbReference>
<keyword evidence="3" id="KW-1185">Reference proteome</keyword>
<dbReference type="InterPro" id="IPR007138">
    <property type="entry name" value="ABM_dom"/>
</dbReference>
<feature type="domain" description="ABM" evidence="1">
    <location>
        <begin position="4"/>
        <end position="97"/>
    </location>
</feature>
<dbReference type="Proteomes" id="UP001280629">
    <property type="component" value="Unassembled WGS sequence"/>
</dbReference>
<dbReference type="GO" id="GO:0004497">
    <property type="term" value="F:monooxygenase activity"/>
    <property type="evidence" value="ECO:0007669"/>
    <property type="project" value="UniProtKB-KW"/>
</dbReference>
<protein>
    <submittedName>
        <fullName evidence="2">Antibiotic biosynthesis monooxygenase</fullName>
    </submittedName>
</protein>